<reference evidence="2 3" key="1">
    <citation type="submission" date="2017-09" db="EMBL/GenBank/DDBJ databases">
        <title>Depth-based differentiation of microbial function through sediment-hosted aquifers and enrichment of novel symbionts in the deep terrestrial subsurface.</title>
        <authorList>
            <person name="Probst A.J."/>
            <person name="Ladd B."/>
            <person name="Jarett J.K."/>
            <person name="Geller-Mcgrath D.E."/>
            <person name="Sieber C.M."/>
            <person name="Emerson J.B."/>
            <person name="Anantharaman K."/>
            <person name="Thomas B.C."/>
            <person name="Malmstrom R."/>
            <person name="Stieglmeier M."/>
            <person name="Klingl A."/>
            <person name="Woyke T."/>
            <person name="Ryan C.M."/>
            <person name="Banfield J.F."/>
        </authorList>
    </citation>
    <scope>NUCLEOTIDE SEQUENCE [LARGE SCALE GENOMIC DNA]</scope>
    <source>
        <strain evidence="2">CG08_land_8_20_14_0_20_45_16</strain>
    </source>
</reference>
<sequence length="99" mass="11138">MATKNTTTKQAVADKQNGPSLESLGLKSPIEIFDILSILRVDNEPLIKSSQALLDQKLKAQTIMEYFKTKFNISPGDLPYLASMIKHDLKHGKIKLRRN</sequence>
<evidence type="ECO:0000256" key="1">
    <source>
        <dbReference type="SAM" id="MobiDB-lite"/>
    </source>
</evidence>
<comment type="caution">
    <text evidence="2">The sequence shown here is derived from an EMBL/GenBank/DDBJ whole genome shotgun (WGS) entry which is preliminary data.</text>
</comment>
<feature type="compositionally biased region" description="Polar residues" evidence="1">
    <location>
        <begin position="1"/>
        <end position="10"/>
    </location>
</feature>
<dbReference type="Proteomes" id="UP000231343">
    <property type="component" value="Unassembled WGS sequence"/>
</dbReference>
<protein>
    <submittedName>
        <fullName evidence="2">Uncharacterized protein</fullName>
    </submittedName>
</protein>
<dbReference type="EMBL" id="PEYM01000120">
    <property type="protein sequence ID" value="PIS28703.1"/>
    <property type="molecule type" value="Genomic_DNA"/>
</dbReference>
<gene>
    <name evidence="2" type="ORF">COT42_07150</name>
</gene>
<dbReference type="AlphaFoldDB" id="A0A2H0XUW0"/>
<proteinExistence type="predicted"/>
<organism evidence="2 3">
    <name type="scientific">Candidatus Saganbacteria bacterium CG08_land_8_20_14_0_20_45_16</name>
    <dbReference type="NCBI Taxonomy" id="2014293"/>
    <lineage>
        <taxon>Bacteria</taxon>
        <taxon>Bacillati</taxon>
        <taxon>Saganbacteria</taxon>
    </lineage>
</organism>
<evidence type="ECO:0000313" key="3">
    <source>
        <dbReference type="Proteomes" id="UP000231343"/>
    </source>
</evidence>
<accession>A0A2H0XUW0</accession>
<name>A0A2H0XUW0_UNCSA</name>
<feature type="region of interest" description="Disordered" evidence="1">
    <location>
        <begin position="1"/>
        <end position="23"/>
    </location>
</feature>
<evidence type="ECO:0000313" key="2">
    <source>
        <dbReference type="EMBL" id="PIS28703.1"/>
    </source>
</evidence>